<proteinExistence type="predicted"/>
<name>A0ABR2IMY1_9EUKA</name>
<dbReference type="Pfam" id="PF03184">
    <property type="entry name" value="DDE_1"/>
    <property type="match status" value="1"/>
</dbReference>
<dbReference type="InterPro" id="IPR004875">
    <property type="entry name" value="DDE_SF_endonuclease_dom"/>
</dbReference>
<organism evidence="2 3">
    <name type="scientific">Tritrichomonas musculus</name>
    <dbReference type="NCBI Taxonomy" id="1915356"/>
    <lineage>
        <taxon>Eukaryota</taxon>
        <taxon>Metamonada</taxon>
        <taxon>Parabasalia</taxon>
        <taxon>Tritrichomonadida</taxon>
        <taxon>Tritrichomonadidae</taxon>
        <taxon>Tritrichomonas</taxon>
    </lineage>
</organism>
<keyword evidence="3" id="KW-1185">Reference proteome</keyword>
<evidence type="ECO:0000313" key="2">
    <source>
        <dbReference type="EMBL" id="KAK8866327.1"/>
    </source>
</evidence>
<dbReference type="EMBL" id="JAPFFF010000015">
    <property type="protein sequence ID" value="KAK8866327.1"/>
    <property type="molecule type" value="Genomic_DNA"/>
</dbReference>
<gene>
    <name evidence="2" type="ORF">M9Y10_009288</name>
</gene>
<accession>A0ABR2IMY1</accession>
<sequence length="276" mass="31473">MDETMLTAKRRLKVLDKKGRLPLIPEDVKVPHLTGCVTFTASGVIFDPVIILPNKKTLRKLQQYSGLCYFCGTMAGWQTKNTFIYYCLILICQLAIYRQNLLSQIRDDRILLIVDGHPSRYSFTACLILYLFNIDLVLLPPHTSHLLQALDKSIKAFINSLRKSSTIHNIESGFKKSGFVPFNIEEPLSSQFAMTNNANYNDENLLKNYWLNRERPLNELFEHENGRPMNEQDFDINLSQVLKNLKNGDIKNGEALSDVPPLILNEADGLSVIDLN</sequence>
<dbReference type="Proteomes" id="UP001470230">
    <property type="component" value="Unassembled WGS sequence"/>
</dbReference>
<reference evidence="2 3" key="1">
    <citation type="submission" date="2024-04" db="EMBL/GenBank/DDBJ databases">
        <title>Tritrichomonas musculus Genome.</title>
        <authorList>
            <person name="Alves-Ferreira E."/>
            <person name="Grigg M."/>
            <person name="Lorenzi H."/>
            <person name="Galac M."/>
        </authorList>
    </citation>
    <scope>NUCLEOTIDE SEQUENCE [LARGE SCALE GENOMIC DNA]</scope>
    <source>
        <strain evidence="2 3">EAF2021</strain>
    </source>
</reference>
<protein>
    <recommendedName>
        <fullName evidence="1">DDE-1 domain-containing protein</fullName>
    </recommendedName>
</protein>
<comment type="caution">
    <text evidence="2">The sequence shown here is derived from an EMBL/GenBank/DDBJ whole genome shotgun (WGS) entry which is preliminary data.</text>
</comment>
<feature type="domain" description="DDE-1" evidence="1">
    <location>
        <begin position="60"/>
        <end position="166"/>
    </location>
</feature>
<evidence type="ECO:0000259" key="1">
    <source>
        <dbReference type="Pfam" id="PF03184"/>
    </source>
</evidence>
<evidence type="ECO:0000313" key="3">
    <source>
        <dbReference type="Proteomes" id="UP001470230"/>
    </source>
</evidence>